<proteinExistence type="predicted"/>
<accession>A0ABN5PFY3</accession>
<feature type="transmembrane region" description="Helical" evidence="1">
    <location>
        <begin position="25"/>
        <end position="43"/>
    </location>
</feature>
<keyword evidence="1" id="KW-1133">Transmembrane helix</keyword>
<organism evidence="2 3">
    <name type="scientific">Vibrio alfacsensis</name>
    <dbReference type="NCBI Taxonomy" id="1074311"/>
    <lineage>
        <taxon>Bacteria</taxon>
        <taxon>Pseudomonadati</taxon>
        <taxon>Pseudomonadota</taxon>
        <taxon>Gammaproteobacteria</taxon>
        <taxon>Vibrionales</taxon>
        <taxon>Vibrionaceae</taxon>
        <taxon>Vibrio</taxon>
    </lineage>
</organism>
<protein>
    <submittedName>
        <fullName evidence="2">Uncharacterized protein</fullName>
    </submittedName>
</protein>
<dbReference type="Proteomes" id="UP000262832">
    <property type="component" value="Chromosome I"/>
</dbReference>
<reference evidence="2 3" key="1">
    <citation type="submission" date="2018-08" db="EMBL/GenBank/DDBJ databases">
        <title>Genomic taxonomy of the Vibrionaceae family.</title>
        <authorList>
            <person name="Gomez-Gil B."/>
            <person name="Tanaka M."/>
            <person name="Sawabe T."/>
            <person name="Enciso-Ibarra K."/>
        </authorList>
    </citation>
    <scope>NUCLEOTIDE SEQUENCE [LARGE SCALE GENOMIC DNA]</scope>
    <source>
        <strain evidence="2 3">CAIM 1831</strain>
    </source>
</reference>
<name>A0ABN5PFY3_9VIBR</name>
<sequence length="60" mass="7209">MLFFVFHPYTNNIAHVLLNVTGNNYWVWKFALSVAFLSVLCFVKERKSNWVVLNMYDFLF</sequence>
<evidence type="ECO:0000313" key="2">
    <source>
        <dbReference type="EMBL" id="AXY02103.1"/>
    </source>
</evidence>
<gene>
    <name evidence="2" type="ORF">D1115_14075</name>
</gene>
<evidence type="ECO:0000313" key="3">
    <source>
        <dbReference type="Proteomes" id="UP000262832"/>
    </source>
</evidence>
<keyword evidence="1" id="KW-0472">Membrane</keyword>
<keyword evidence="3" id="KW-1185">Reference proteome</keyword>
<keyword evidence="1" id="KW-0812">Transmembrane</keyword>
<dbReference type="EMBL" id="CP032093">
    <property type="protein sequence ID" value="AXY02103.1"/>
    <property type="molecule type" value="Genomic_DNA"/>
</dbReference>
<evidence type="ECO:0000256" key="1">
    <source>
        <dbReference type="SAM" id="Phobius"/>
    </source>
</evidence>